<proteinExistence type="predicted"/>
<sequence>MLLFLKSVLKIIEMYSIKLYIIYLINNYFVRFLRIIIHGGVFRRLI</sequence>
<reference evidence="2" key="1">
    <citation type="journal article" date="2011" name="PLoS ONE">
        <title>The entomopathogenic bacterial endosymbionts xenorhabdus and photorhabdus: convergent lifestyles from divergent genomes.</title>
        <authorList>
            <person name="Chaston J.M."/>
            <person name="Suen G."/>
            <person name="Tucker S.L."/>
            <person name="Andersen A.W."/>
            <person name="Bhasin A."/>
            <person name="Bode E."/>
            <person name="Bode H.B."/>
            <person name="Brachmann A.O."/>
            <person name="Cowles C.E."/>
            <person name="Cowles K.N."/>
            <person name="Darby C."/>
            <person name="de Leon L."/>
            <person name="Drace K."/>
            <person name="Du Z."/>
            <person name="Givaudan A."/>
            <person name="Herbert Tran E.E."/>
            <person name="Jewell K.A."/>
            <person name="Knack J.J."/>
            <person name="Krasomil-Osterfeld K.C."/>
            <person name="Kukor R."/>
            <person name="Lanois A."/>
            <person name="Latreille P."/>
            <person name="Leimgruber N.K."/>
            <person name="Lipke C.M."/>
            <person name="Liu R."/>
            <person name="Lu X."/>
            <person name="Martens E.C."/>
            <person name="Marri P.R."/>
            <person name="Medigue C."/>
            <person name="Menard M.L."/>
            <person name="Miller N.M."/>
            <person name="Morales-Soto N."/>
            <person name="Norton S."/>
            <person name="Ogier J.C."/>
            <person name="Orchard S.S."/>
            <person name="Park D."/>
            <person name="Park Y."/>
            <person name="Qurollo B.A."/>
            <person name="Sugar D.R."/>
            <person name="Richards G.R."/>
            <person name="Rouy Z."/>
            <person name="Slominski B."/>
            <person name="Slominski K."/>
            <person name="Snyder H."/>
            <person name="Tjaden B.C."/>
            <person name="van der Hoeven R."/>
            <person name="Welch R.D."/>
            <person name="Wheeler C."/>
            <person name="Xiang B."/>
            <person name="Barbazuk B."/>
            <person name="Gaudriault S."/>
            <person name="Goodner B."/>
            <person name="Slater S.C."/>
            <person name="Forst S."/>
            <person name="Goldman B.S."/>
            <person name="Goodrich-Blair H."/>
        </authorList>
    </citation>
    <scope>NUCLEOTIDE SEQUENCE [LARGE SCALE GENOMIC DNA]</scope>
    <source>
        <strain evidence="2">SS-2004</strain>
    </source>
</reference>
<protein>
    <submittedName>
        <fullName evidence="2">Uncharacterized protein</fullName>
    </submittedName>
</protein>
<evidence type="ECO:0000313" key="2">
    <source>
        <dbReference type="EMBL" id="CBJ81057.1"/>
    </source>
</evidence>
<accession>D3V2U2</accession>
<keyword evidence="1" id="KW-0812">Transmembrane</keyword>
<organism evidence="2 3">
    <name type="scientific">Xenorhabdus bovienii (strain SS-2004)</name>
    <name type="common">Xenorhabdus nematophila subsp. bovienii</name>
    <dbReference type="NCBI Taxonomy" id="406818"/>
    <lineage>
        <taxon>Bacteria</taxon>
        <taxon>Pseudomonadati</taxon>
        <taxon>Pseudomonadota</taxon>
        <taxon>Gammaproteobacteria</taxon>
        <taxon>Enterobacterales</taxon>
        <taxon>Morganellaceae</taxon>
        <taxon>Xenorhabdus</taxon>
    </lineage>
</organism>
<name>D3V2U2_XENBS</name>
<dbReference type="AlphaFoldDB" id="D3V2U2"/>
<dbReference type="EMBL" id="FN667741">
    <property type="protein sequence ID" value="CBJ81057.1"/>
    <property type="molecule type" value="Genomic_DNA"/>
</dbReference>
<dbReference type="HOGENOM" id="CLU_3190794_0_0_6"/>
<evidence type="ECO:0000313" key="3">
    <source>
        <dbReference type="Proteomes" id="UP000002045"/>
    </source>
</evidence>
<dbReference type="STRING" id="406818.XBJ1_1931"/>
<evidence type="ECO:0000256" key="1">
    <source>
        <dbReference type="SAM" id="Phobius"/>
    </source>
</evidence>
<keyword evidence="1" id="KW-1133">Transmembrane helix</keyword>
<gene>
    <name evidence="2" type="ordered locus">XBJ1_1931</name>
</gene>
<feature type="transmembrane region" description="Helical" evidence="1">
    <location>
        <begin position="20"/>
        <end position="42"/>
    </location>
</feature>
<dbReference type="Proteomes" id="UP000002045">
    <property type="component" value="Chromosome"/>
</dbReference>
<keyword evidence="1" id="KW-0472">Membrane</keyword>
<dbReference type="KEGG" id="xbo:XBJ1_1931"/>